<dbReference type="AlphaFoldDB" id="A0A3S9VTQ9"/>
<accession>A0A3S9VTQ9</accession>
<dbReference type="PANTHER" id="PTHR44858:SF1">
    <property type="entry name" value="UDP-N-ACETYLGLUCOSAMINE--PEPTIDE N-ACETYLGLUCOSAMINYLTRANSFERASE SPINDLY-RELATED"/>
    <property type="match status" value="1"/>
</dbReference>
<evidence type="ECO:0000256" key="3">
    <source>
        <dbReference type="PROSITE-ProRule" id="PRU00339"/>
    </source>
</evidence>
<evidence type="ECO:0000256" key="2">
    <source>
        <dbReference type="ARBA" id="ARBA00022803"/>
    </source>
</evidence>
<keyword evidence="1" id="KW-0677">Repeat</keyword>
<name>A0A3S9VTQ9_9BACT</name>
<feature type="signal peptide" evidence="4">
    <location>
        <begin position="1"/>
        <end position="20"/>
    </location>
</feature>
<dbReference type="InterPro" id="IPR050498">
    <property type="entry name" value="Ycf3"/>
</dbReference>
<evidence type="ECO:0000256" key="1">
    <source>
        <dbReference type="ARBA" id="ARBA00022737"/>
    </source>
</evidence>
<evidence type="ECO:0000256" key="4">
    <source>
        <dbReference type="SAM" id="SignalP"/>
    </source>
</evidence>
<dbReference type="SMART" id="SM00028">
    <property type="entry name" value="TPR"/>
    <property type="match status" value="4"/>
</dbReference>
<dbReference type="InterPro" id="IPR019734">
    <property type="entry name" value="TPR_rpt"/>
</dbReference>
<dbReference type="Pfam" id="PF07719">
    <property type="entry name" value="TPR_2"/>
    <property type="match status" value="1"/>
</dbReference>
<feature type="repeat" description="TPR" evidence="3">
    <location>
        <begin position="139"/>
        <end position="172"/>
    </location>
</feature>
<dbReference type="Proteomes" id="UP000270673">
    <property type="component" value="Chromosome"/>
</dbReference>
<dbReference type="GO" id="GO:0046813">
    <property type="term" value="P:receptor-mediated virion attachment to host cell"/>
    <property type="evidence" value="ECO:0007669"/>
    <property type="project" value="TreeGrafter"/>
</dbReference>
<dbReference type="EMBL" id="CP032819">
    <property type="protein sequence ID" value="AZS29922.1"/>
    <property type="molecule type" value="Genomic_DNA"/>
</dbReference>
<feature type="chain" id="PRO_5019084870" evidence="4">
    <location>
        <begin position="21"/>
        <end position="216"/>
    </location>
</feature>
<keyword evidence="6" id="KW-1185">Reference proteome</keyword>
<keyword evidence="2 3" id="KW-0802">TPR repeat</keyword>
<dbReference type="SUPFAM" id="SSF48452">
    <property type="entry name" value="TPR-like"/>
    <property type="match status" value="1"/>
</dbReference>
<evidence type="ECO:0000313" key="6">
    <source>
        <dbReference type="Proteomes" id="UP000270673"/>
    </source>
</evidence>
<evidence type="ECO:0000313" key="5">
    <source>
        <dbReference type="EMBL" id="AZS29922.1"/>
    </source>
</evidence>
<proteinExistence type="predicted"/>
<dbReference type="Pfam" id="PF00515">
    <property type="entry name" value="TPR_1"/>
    <property type="match status" value="1"/>
</dbReference>
<dbReference type="InterPro" id="IPR011990">
    <property type="entry name" value="TPR-like_helical_dom_sf"/>
</dbReference>
<dbReference type="OrthoDB" id="1524241at2"/>
<dbReference type="InterPro" id="IPR013105">
    <property type="entry name" value="TPR_2"/>
</dbReference>
<dbReference type="PANTHER" id="PTHR44858">
    <property type="entry name" value="TETRATRICOPEPTIDE REPEAT PROTEIN 6"/>
    <property type="match status" value="1"/>
</dbReference>
<reference evidence="5 6" key="1">
    <citation type="submission" date="2018-10" db="EMBL/GenBank/DDBJ databases">
        <title>Butyricimonas faecalis sp. nov., isolated from human faeces and emended description of the genus Butyricimonas.</title>
        <authorList>
            <person name="Le Roy T."/>
            <person name="Van der Smissen P."/>
            <person name="Paquot A."/>
            <person name="Delzenne N."/>
            <person name="Muccioli G."/>
            <person name="Collet J.-F."/>
            <person name="Cani P.D."/>
        </authorList>
    </citation>
    <scope>NUCLEOTIDE SEQUENCE [LARGE SCALE GENOMIC DNA]</scope>
    <source>
        <strain evidence="5 6">H184</strain>
    </source>
</reference>
<sequence>MKKVILLLMTLVAVTRVAVGQVDVGAINKPIELLNEANADIENGNYKDAVQKLIAANRLNPKLREVYSSLNTACTHTNQISLLKEFLVKGKGIFEEDDELCYYLGNIYQNQQNYTAAIKEYSLAIQYAKKNGEEYELVYAYYLNRGNCYLKQREFAKAIPDYTYSLKLNKDNGAIYANRGIAYFSTGKRKEACADWRKAKSLGVTSVNAYINRYCR</sequence>
<dbReference type="KEGG" id="buy:D8S85_10420"/>
<dbReference type="GO" id="GO:0009279">
    <property type="term" value="C:cell outer membrane"/>
    <property type="evidence" value="ECO:0007669"/>
    <property type="project" value="TreeGrafter"/>
</dbReference>
<dbReference type="Gene3D" id="1.25.40.10">
    <property type="entry name" value="Tetratricopeptide repeat domain"/>
    <property type="match status" value="1"/>
</dbReference>
<dbReference type="RefSeq" id="WP_106480643.1">
    <property type="nucleotide sequence ID" value="NZ_CP032819.1"/>
</dbReference>
<protein>
    <submittedName>
        <fullName evidence="5">Tetratricopeptide repeat protein</fullName>
    </submittedName>
</protein>
<dbReference type="PROSITE" id="PS50005">
    <property type="entry name" value="TPR"/>
    <property type="match status" value="2"/>
</dbReference>
<gene>
    <name evidence="5" type="ORF">D8S85_10420</name>
</gene>
<organism evidence="5 6">
    <name type="scientific">Butyricimonas faecalis</name>
    <dbReference type="NCBI Taxonomy" id="2093856"/>
    <lineage>
        <taxon>Bacteria</taxon>
        <taxon>Pseudomonadati</taxon>
        <taxon>Bacteroidota</taxon>
        <taxon>Bacteroidia</taxon>
        <taxon>Bacteroidales</taxon>
        <taxon>Odoribacteraceae</taxon>
        <taxon>Butyricimonas</taxon>
    </lineage>
</organism>
<feature type="repeat" description="TPR" evidence="3">
    <location>
        <begin position="98"/>
        <end position="131"/>
    </location>
</feature>
<keyword evidence="4" id="KW-0732">Signal</keyword>